<dbReference type="RefSeq" id="WP_187777073.1">
    <property type="nucleotide sequence ID" value="NZ_JACTUZ010000005.1"/>
</dbReference>
<dbReference type="SMART" id="SM00936">
    <property type="entry name" value="PBP5_C"/>
    <property type="match status" value="1"/>
</dbReference>
<feature type="signal peptide" evidence="14">
    <location>
        <begin position="1"/>
        <end position="45"/>
    </location>
</feature>
<dbReference type="SUPFAM" id="SSF69189">
    <property type="entry name" value="Penicillin-binding protein associated domain"/>
    <property type="match status" value="1"/>
</dbReference>
<comment type="pathway">
    <text evidence="2">Cell wall biogenesis; peptidoglycan biosynthesis.</text>
</comment>
<sequence length="411" mass="44388">MAFRNRKTDGGRGPYRLVSAAMFHLPRPFFLLLTCLSLAAAPARAQLPPPAVPAASWLVYDRAAGEILAASNPGQRWEPASLTKLMTAYVVFEAVRDGRLRWQQLMTAPEAVRRVKADETRMYLRPGNRLPLLALVEGLLIVSANDAAITLASAVEGSEEAFVARMNATAARLGMAGTHFNNPSGVSGPSHYTTAEDLLRLTLAFDRDFPQVYAITNAPRFTFQQFQKEATNPLLTRDASVDGLKTGHTRAAGYNIIISARRRVLGATGQERDLIAILLGTPSKAERARGAELLLDYAGSAFHIAEVLTAGRELQRLRVHGSAEGEVALGVERTQRVVLPAGVEAELRVTLDEPAPFAPLPRGAVLGKAEAIRDGQVLATAPLVALEEASPAAWPLRLLDWVALQVVRFIG</sequence>
<keyword evidence="7 14" id="KW-0732">Signal</keyword>
<dbReference type="InterPro" id="IPR037167">
    <property type="entry name" value="Peptidase_S11_C_sf"/>
</dbReference>
<evidence type="ECO:0000256" key="12">
    <source>
        <dbReference type="ARBA" id="ARBA00034000"/>
    </source>
</evidence>
<keyword evidence="9" id="KW-0133">Cell shape</keyword>
<gene>
    <name evidence="16" type="ORF">IBL25_03000</name>
</gene>
<dbReference type="Gene3D" id="3.40.710.10">
    <property type="entry name" value="DD-peptidase/beta-lactamase superfamily"/>
    <property type="match status" value="1"/>
</dbReference>
<dbReference type="EC" id="3.4.16.4" evidence="4"/>
<evidence type="ECO:0000256" key="2">
    <source>
        <dbReference type="ARBA" id="ARBA00004752"/>
    </source>
</evidence>
<proteinExistence type="inferred from homology"/>
<evidence type="ECO:0000256" key="6">
    <source>
        <dbReference type="ARBA" id="ARBA00022670"/>
    </source>
</evidence>
<dbReference type="InterPro" id="IPR012907">
    <property type="entry name" value="Peptidase_S11_C"/>
</dbReference>
<keyword evidence="8" id="KW-0378">Hydrolase</keyword>
<feature type="chain" id="PRO_5045364949" description="serine-type D-Ala-D-Ala carboxypeptidase" evidence="14">
    <location>
        <begin position="46"/>
        <end position="411"/>
    </location>
</feature>
<keyword evidence="10" id="KW-0573">Peptidoglycan synthesis</keyword>
<comment type="catalytic activity">
    <reaction evidence="12">
        <text>Preferential cleavage: (Ac)2-L-Lys-D-Ala-|-D-Ala. Also transpeptidation of peptidyl-alanyl moieties that are N-acyl substituents of D-alanine.</text>
        <dbReference type="EC" id="3.4.16.4"/>
    </reaction>
</comment>
<protein>
    <recommendedName>
        <fullName evidence="4">serine-type D-Ala-D-Ala carboxypeptidase</fullName>
        <ecNumber evidence="4">3.4.16.4</ecNumber>
    </recommendedName>
</protein>
<dbReference type="Pfam" id="PF07943">
    <property type="entry name" value="PBP5_C"/>
    <property type="match status" value="1"/>
</dbReference>
<comment type="similarity">
    <text evidence="3 13">Belongs to the peptidase S11 family.</text>
</comment>
<dbReference type="PANTHER" id="PTHR21581:SF6">
    <property type="entry name" value="TRAFFICKING PROTEIN PARTICLE COMPLEX SUBUNIT 12"/>
    <property type="match status" value="1"/>
</dbReference>
<evidence type="ECO:0000256" key="3">
    <source>
        <dbReference type="ARBA" id="ARBA00007164"/>
    </source>
</evidence>
<name>A0ABR7R2E2_9PROT</name>
<dbReference type="Proteomes" id="UP000603940">
    <property type="component" value="Unassembled WGS sequence"/>
</dbReference>
<organism evidence="16 17">
    <name type="scientific">Pseudoroseomonas ludipueritiae</name>
    <dbReference type="NCBI Taxonomy" id="198093"/>
    <lineage>
        <taxon>Bacteria</taxon>
        <taxon>Pseudomonadati</taxon>
        <taxon>Pseudomonadota</taxon>
        <taxon>Alphaproteobacteria</taxon>
        <taxon>Acetobacterales</taxon>
        <taxon>Acetobacteraceae</taxon>
        <taxon>Pseudoroseomonas</taxon>
    </lineage>
</organism>
<evidence type="ECO:0000256" key="1">
    <source>
        <dbReference type="ARBA" id="ARBA00003217"/>
    </source>
</evidence>
<dbReference type="PANTHER" id="PTHR21581">
    <property type="entry name" value="D-ALANYL-D-ALANINE CARBOXYPEPTIDASE"/>
    <property type="match status" value="1"/>
</dbReference>
<dbReference type="GO" id="GO:0004180">
    <property type="term" value="F:carboxypeptidase activity"/>
    <property type="evidence" value="ECO:0007669"/>
    <property type="project" value="UniProtKB-KW"/>
</dbReference>
<dbReference type="Pfam" id="PF00768">
    <property type="entry name" value="Peptidase_S11"/>
    <property type="match status" value="1"/>
</dbReference>
<evidence type="ECO:0000256" key="5">
    <source>
        <dbReference type="ARBA" id="ARBA00022645"/>
    </source>
</evidence>
<keyword evidence="11" id="KW-0961">Cell wall biogenesis/degradation</keyword>
<feature type="domain" description="Peptidase S11 D-Ala-D-Ala carboxypeptidase A C-terminal" evidence="15">
    <location>
        <begin position="302"/>
        <end position="391"/>
    </location>
</feature>
<dbReference type="InterPro" id="IPR018044">
    <property type="entry name" value="Peptidase_S11"/>
</dbReference>
<keyword evidence="6" id="KW-0645">Protease</keyword>
<evidence type="ECO:0000256" key="4">
    <source>
        <dbReference type="ARBA" id="ARBA00012448"/>
    </source>
</evidence>
<evidence type="ECO:0000256" key="14">
    <source>
        <dbReference type="SAM" id="SignalP"/>
    </source>
</evidence>
<accession>A0ABR7R2E2</accession>
<evidence type="ECO:0000259" key="15">
    <source>
        <dbReference type="SMART" id="SM00936"/>
    </source>
</evidence>
<dbReference type="SUPFAM" id="SSF56601">
    <property type="entry name" value="beta-lactamase/transpeptidase-like"/>
    <property type="match status" value="1"/>
</dbReference>
<evidence type="ECO:0000256" key="13">
    <source>
        <dbReference type="RuleBase" id="RU004016"/>
    </source>
</evidence>
<evidence type="ECO:0000256" key="7">
    <source>
        <dbReference type="ARBA" id="ARBA00022729"/>
    </source>
</evidence>
<comment type="caution">
    <text evidence="16">The sequence shown here is derived from an EMBL/GenBank/DDBJ whole genome shotgun (WGS) entry which is preliminary data.</text>
</comment>
<dbReference type="InterPro" id="IPR012338">
    <property type="entry name" value="Beta-lactam/transpept-like"/>
</dbReference>
<evidence type="ECO:0000256" key="8">
    <source>
        <dbReference type="ARBA" id="ARBA00022801"/>
    </source>
</evidence>
<comment type="function">
    <text evidence="1">Removes C-terminal D-alanyl residues from sugar-peptide cell wall precursors.</text>
</comment>
<evidence type="ECO:0000313" key="17">
    <source>
        <dbReference type="Proteomes" id="UP000603940"/>
    </source>
</evidence>
<dbReference type="InterPro" id="IPR001967">
    <property type="entry name" value="Peptidase_S11_N"/>
</dbReference>
<keyword evidence="17" id="KW-1185">Reference proteome</keyword>
<reference evidence="16 17" key="1">
    <citation type="journal article" date="2009" name="Int. J. Syst. Evol. Microbiol.">
        <title>Transfer of Teichococcus ludipueritiae and Muricoccus roseus to the genus Roseomonas, as Roseomonas ludipueritiae comb. nov. and Roseomonas rosea comb. nov., respectively, and emended description of the genus Roseomonas.</title>
        <authorList>
            <person name="Sanchez-Porro C."/>
            <person name="Gallego V."/>
            <person name="Busse H.J."/>
            <person name="Kampfer P."/>
            <person name="Ventosa A."/>
        </authorList>
    </citation>
    <scope>NUCLEOTIDE SEQUENCE [LARGE SCALE GENOMIC DNA]</scope>
    <source>
        <strain evidence="16 17">DSM 14915</strain>
    </source>
</reference>
<evidence type="ECO:0000313" key="16">
    <source>
        <dbReference type="EMBL" id="MBC9175914.1"/>
    </source>
</evidence>
<evidence type="ECO:0000256" key="11">
    <source>
        <dbReference type="ARBA" id="ARBA00023316"/>
    </source>
</evidence>
<dbReference type="InterPro" id="IPR015956">
    <property type="entry name" value="Peniciliin-bd_prot_C_sf"/>
</dbReference>
<evidence type="ECO:0000256" key="10">
    <source>
        <dbReference type="ARBA" id="ARBA00022984"/>
    </source>
</evidence>
<evidence type="ECO:0000256" key="9">
    <source>
        <dbReference type="ARBA" id="ARBA00022960"/>
    </source>
</evidence>
<dbReference type="PRINTS" id="PR00725">
    <property type="entry name" value="DADACBPTASE1"/>
</dbReference>
<dbReference type="Gene3D" id="2.60.410.10">
    <property type="entry name" value="D-Ala-D-Ala carboxypeptidase, C-terminal domain"/>
    <property type="match status" value="1"/>
</dbReference>
<dbReference type="EMBL" id="JACTUZ010000005">
    <property type="protein sequence ID" value="MBC9175914.1"/>
    <property type="molecule type" value="Genomic_DNA"/>
</dbReference>
<keyword evidence="5 16" id="KW-0121">Carboxypeptidase</keyword>